<evidence type="ECO:0000313" key="2">
    <source>
        <dbReference type="EMBL" id="GAA0744536.1"/>
    </source>
</evidence>
<proteinExistence type="predicted"/>
<dbReference type="SUPFAM" id="SSF50800">
    <property type="entry name" value="PK beta-barrel domain-like"/>
    <property type="match status" value="1"/>
</dbReference>
<dbReference type="EMBL" id="BAAAEW010000004">
    <property type="protein sequence ID" value="GAA0744536.1"/>
    <property type="molecule type" value="Genomic_DNA"/>
</dbReference>
<feature type="domain" description="MOSC" evidence="1">
    <location>
        <begin position="33"/>
        <end position="173"/>
    </location>
</feature>
<name>A0ABP3UXR1_9BURK</name>
<gene>
    <name evidence="2" type="ORF">GCM10009107_10140</name>
</gene>
<keyword evidence="3" id="KW-1185">Reference proteome</keyword>
<dbReference type="InterPro" id="IPR011037">
    <property type="entry name" value="Pyrv_Knase-like_insert_dom_sf"/>
</dbReference>
<dbReference type="RefSeq" id="WP_231010572.1">
    <property type="nucleotide sequence ID" value="NZ_BAAAEW010000004.1"/>
</dbReference>
<dbReference type="PANTHER" id="PTHR36930">
    <property type="entry name" value="METAL-SULFUR CLUSTER BIOSYNTHESIS PROTEINS YUAD-RELATED"/>
    <property type="match status" value="1"/>
</dbReference>
<accession>A0ABP3UXR1</accession>
<sequence>MTTSTLRDLTAHCAPPGRIDAIWLRPARDLPARSVETAQALAARGLEGDRSAAVASRQVGGHKRQVTLIQAEHLPLVAAWLGQSAVDAGLLRRNLVVSGLNLLALRSPFADQPLVVQLGDEVLLQVTGPCDPCSKMEATLGPGGYNAMRGHGGITARVLRGGELRVGNAVRVMPAPAGDS</sequence>
<dbReference type="PANTHER" id="PTHR36930:SF1">
    <property type="entry name" value="MOSC DOMAIN-CONTAINING PROTEIN"/>
    <property type="match status" value="1"/>
</dbReference>
<dbReference type="PROSITE" id="PS51340">
    <property type="entry name" value="MOSC"/>
    <property type="match status" value="1"/>
</dbReference>
<dbReference type="Pfam" id="PF03473">
    <property type="entry name" value="MOSC"/>
    <property type="match status" value="1"/>
</dbReference>
<organism evidence="2 3">
    <name type="scientific">Ideonella azotifigens</name>
    <dbReference type="NCBI Taxonomy" id="513160"/>
    <lineage>
        <taxon>Bacteria</taxon>
        <taxon>Pseudomonadati</taxon>
        <taxon>Pseudomonadota</taxon>
        <taxon>Betaproteobacteria</taxon>
        <taxon>Burkholderiales</taxon>
        <taxon>Sphaerotilaceae</taxon>
        <taxon>Ideonella</taxon>
    </lineage>
</organism>
<comment type="caution">
    <text evidence="2">The sequence shown here is derived from an EMBL/GenBank/DDBJ whole genome shotgun (WGS) entry which is preliminary data.</text>
</comment>
<evidence type="ECO:0000259" key="1">
    <source>
        <dbReference type="PROSITE" id="PS51340"/>
    </source>
</evidence>
<dbReference type="Proteomes" id="UP001500279">
    <property type="component" value="Unassembled WGS sequence"/>
</dbReference>
<dbReference type="Gene3D" id="2.40.33.20">
    <property type="entry name" value="PK beta-barrel domain-like"/>
    <property type="match status" value="1"/>
</dbReference>
<reference evidence="3" key="1">
    <citation type="journal article" date="2019" name="Int. J. Syst. Evol. Microbiol.">
        <title>The Global Catalogue of Microorganisms (GCM) 10K type strain sequencing project: providing services to taxonomists for standard genome sequencing and annotation.</title>
        <authorList>
            <consortium name="The Broad Institute Genomics Platform"/>
            <consortium name="The Broad Institute Genome Sequencing Center for Infectious Disease"/>
            <person name="Wu L."/>
            <person name="Ma J."/>
        </authorList>
    </citation>
    <scope>NUCLEOTIDE SEQUENCE [LARGE SCALE GENOMIC DNA]</scope>
    <source>
        <strain evidence="3">JCM 15503</strain>
    </source>
</reference>
<dbReference type="InterPro" id="IPR052716">
    <property type="entry name" value="MOSC_domain"/>
</dbReference>
<dbReference type="InterPro" id="IPR005302">
    <property type="entry name" value="MoCF_Sase_C"/>
</dbReference>
<evidence type="ECO:0000313" key="3">
    <source>
        <dbReference type="Proteomes" id="UP001500279"/>
    </source>
</evidence>
<protein>
    <submittedName>
        <fullName evidence="2">MOSC domain-containing protein</fullName>
    </submittedName>
</protein>